<gene>
    <name evidence="8" type="primary">yipf5</name>
    <name evidence="8" type="ORF">CM83_37065</name>
    <name evidence="10" type="ORF">g.35807</name>
</gene>
<reference evidence="8" key="1">
    <citation type="journal article" date="2014" name="PLoS ONE">
        <title>Transcriptome-Based Identification of ABC Transporters in the Western Tarnished Plant Bug Lygus hesperus.</title>
        <authorList>
            <person name="Hull J.J."/>
            <person name="Chaney K."/>
            <person name="Geib S.M."/>
            <person name="Fabrick J.A."/>
            <person name="Brent C.S."/>
            <person name="Walsh D."/>
            <person name="Lavine L.C."/>
        </authorList>
    </citation>
    <scope>NUCLEOTIDE SEQUENCE</scope>
</reference>
<sequence length="259" mass="29067">MSGQFNDNMWEQDGSDWNNQNPHQGAQQQYQFYGNNDMVLNADQLSFQQSSFESPAEFTQSSKMSFFYDQPQHYEQPNMEMLHPTGYDIENEPPLLEELEIYPDLIYKKIKSVLDPFCMNPPVGDHDLGGPLIFCLLFGITTFCSAGRINFSYVYGIGVSSCIFMYFLLMLMSQQEKPSLVAVASIMGYGLIPVVALSTLGVFLRLTNPFGIGLAILAILWSALAASKEFTSILSSDQRLLVAYPCAILYGVFTLLVLF</sequence>
<reference evidence="9" key="3">
    <citation type="submission" date="2014-09" db="EMBL/GenBank/DDBJ databases">
        <authorList>
            <person name="Magalhaes I.L.F."/>
            <person name="Oliveira U."/>
            <person name="Santos F.R."/>
            <person name="Vidigal T.H.D.A."/>
            <person name="Brescovit A.D."/>
            <person name="Santos A.J."/>
        </authorList>
    </citation>
    <scope>NUCLEOTIDE SEQUENCE</scope>
</reference>
<reference evidence="8" key="2">
    <citation type="submission" date="2014-07" db="EMBL/GenBank/DDBJ databases">
        <authorList>
            <person name="Hull J."/>
        </authorList>
    </citation>
    <scope>NUCLEOTIDE SEQUENCE</scope>
</reference>
<organism evidence="8">
    <name type="scientific">Lygus hesperus</name>
    <name type="common">Western plant bug</name>
    <dbReference type="NCBI Taxonomy" id="30085"/>
    <lineage>
        <taxon>Eukaryota</taxon>
        <taxon>Metazoa</taxon>
        <taxon>Ecdysozoa</taxon>
        <taxon>Arthropoda</taxon>
        <taxon>Hexapoda</taxon>
        <taxon>Insecta</taxon>
        <taxon>Pterygota</taxon>
        <taxon>Neoptera</taxon>
        <taxon>Paraneoptera</taxon>
        <taxon>Hemiptera</taxon>
        <taxon>Heteroptera</taxon>
        <taxon>Panheteroptera</taxon>
        <taxon>Cimicomorpha</taxon>
        <taxon>Miridae</taxon>
        <taxon>Mirini</taxon>
        <taxon>Lygus</taxon>
    </lineage>
</organism>
<dbReference type="AlphaFoldDB" id="A0A0A9YBZ2"/>
<feature type="region of interest" description="Disordered" evidence="6">
    <location>
        <begin position="1"/>
        <end position="25"/>
    </location>
</feature>
<dbReference type="GO" id="GO:0016020">
    <property type="term" value="C:membrane"/>
    <property type="evidence" value="ECO:0007669"/>
    <property type="project" value="UniProtKB-SubCell"/>
</dbReference>
<comment type="subcellular location">
    <subcellularLocation>
        <location evidence="1">Membrane</location>
        <topology evidence="1">Multi-pass membrane protein</topology>
    </subcellularLocation>
</comment>
<name>A0A0A9YBZ2_LYGHE</name>
<keyword evidence="5 7" id="KW-0472">Membrane</keyword>
<reference evidence="10" key="4">
    <citation type="journal article" date="2016" name="Gigascience">
        <title>De novo construction of an expanded transcriptome assembly for the western tarnished plant bug, Lygus hesperus.</title>
        <authorList>
            <person name="Tassone E.E."/>
            <person name="Geib S.M."/>
            <person name="Hall B."/>
            <person name="Fabrick J.A."/>
            <person name="Brent C.S."/>
            <person name="Hull J.J."/>
        </authorList>
    </citation>
    <scope>NUCLEOTIDE SEQUENCE</scope>
</reference>
<evidence type="ECO:0000256" key="7">
    <source>
        <dbReference type="SAM" id="Phobius"/>
    </source>
</evidence>
<dbReference type="EMBL" id="GBHO01013915">
    <property type="protein sequence ID" value="JAG29689.1"/>
    <property type="molecule type" value="Transcribed_RNA"/>
</dbReference>
<feature type="transmembrane region" description="Helical" evidence="7">
    <location>
        <begin position="180"/>
        <end position="204"/>
    </location>
</feature>
<evidence type="ECO:0000256" key="1">
    <source>
        <dbReference type="ARBA" id="ARBA00004141"/>
    </source>
</evidence>
<evidence type="ECO:0000313" key="9">
    <source>
        <dbReference type="EMBL" id="JAG55422.1"/>
    </source>
</evidence>
<evidence type="ECO:0000256" key="2">
    <source>
        <dbReference type="ARBA" id="ARBA00010596"/>
    </source>
</evidence>
<dbReference type="EMBL" id="GDHC01010864">
    <property type="protein sequence ID" value="JAQ07765.1"/>
    <property type="molecule type" value="Transcribed_RNA"/>
</dbReference>
<accession>A0A0A9YBZ2</accession>
<keyword evidence="4 7" id="KW-1133">Transmembrane helix</keyword>
<dbReference type="GO" id="GO:0006888">
    <property type="term" value="P:endoplasmic reticulum to Golgi vesicle-mediated transport"/>
    <property type="evidence" value="ECO:0007669"/>
    <property type="project" value="InterPro"/>
</dbReference>
<dbReference type="InterPro" id="IPR045231">
    <property type="entry name" value="Yip1/4-like"/>
</dbReference>
<evidence type="ECO:0000256" key="6">
    <source>
        <dbReference type="SAM" id="MobiDB-lite"/>
    </source>
</evidence>
<keyword evidence="3 7" id="KW-0812">Transmembrane</keyword>
<proteinExistence type="inferred from homology"/>
<dbReference type="PANTHER" id="PTHR21236:SF2">
    <property type="entry name" value="PROTEIN YIPF"/>
    <property type="match status" value="1"/>
</dbReference>
<evidence type="ECO:0000256" key="5">
    <source>
        <dbReference type="ARBA" id="ARBA00023136"/>
    </source>
</evidence>
<feature type="transmembrane region" description="Helical" evidence="7">
    <location>
        <begin position="239"/>
        <end position="258"/>
    </location>
</feature>
<evidence type="ECO:0000313" key="10">
    <source>
        <dbReference type="EMBL" id="JAQ07765.1"/>
    </source>
</evidence>
<protein>
    <submittedName>
        <fullName evidence="8">Protein YIPF5</fullName>
    </submittedName>
</protein>
<feature type="transmembrane region" description="Helical" evidence="7">
    <location>
        <begin position="153"/>
        <end position="173"/>
    </location>
</feature>
<evidence type="ECO:0000256" key="3">
    <source>
        <dbReference type="ARBA" id="ARBA00022692"/>
    </source>
</evidence>
<dbReference type="EMBL" id="GBRD01010402">
    <property type="protein sequence ID" value="JAG55422.1"/>
    <property type="molecule type" value="Transcribed_RNA"/>
</dbReference>
<dbReference type="GO" id="GO:0005802">
    <property type="term" value="C:trans-Golgi network"/>
    <property type="evidence" value="ECO:0007669"/>
    <property type="project" value="TreeGrafter"/>
</dbReference>
<evidence type="ECO:0000256" key="4">
    <source>
        <dbReference type="ARBA" id="ARBA00022989"/>
    </source>
</evidence>
<dbReference type="GO" id="GO:0048280">
    <property type="term" value="P:vesicle fusion with Golgi apparatus"/>
    <property type="evidence" value="ECO:0007669"/>
    <property type="project" value="TreeGrafter"/>
</dbReference>
<dbReference type="PANTHER" id="PTHR21236">
    <property type="entry name" value="GOLGI MEMBRANE PROTEIN YIP1"/>
    <property type="match status" value="1"/>
</dbReference>
<comment type="similarity">
    <text evidence="2">Belongs to the YIP1 family.</text>
</comment>
<evidence type="ECO:0000313" key="8">
    <source>
        <dbReference type="EMBL" id="JAG29689.1"/>
    </source>
</evidence>
<feature type="transmembrane region" description="Helical" evidence="7">
    <location>
        <begin position="210"/>
        <end position="227"/>
    </location>
</feature>